<feature type="compositionally biased region" description="Acidic residues" evidence="1">
    <location>
        <begin position="94"/>
        <end position="107"/>
    </location>
</feature>
<dbReference type="EMBL" id="JALLAZ020001786">
    <property type="protein sequence ID" value="KAL3763970.1"/>
    <property type="molecule type" value="Genomic_DNA"/>
</dbReference>
<proteinExistence type="predicted"/>
<feature type="region of interest" description="Disordered" evidence="1">
    <location>
        <begin position="176"/>
        <end position="224"/>
    </location>
</feature>
<feature type="region of interest" description="Disordered" evidence="1">
    <location>
        <begin position="846"/>
        <end position="919"/>
    </location>
</feature>
<feature type="region of interest" description="Disordered" evidence="1">
    <location>
        <begin position="1"/>
        <end position="29"/>
    </location>
</feature>
<dbReference type="AlphaFoldDB" id="A0ABD3MIQ0"/>
<evidence type="ECO:0000313" key="3">
    <source>
        <dbReference type="Proteomes" id="UP001530315"/>
    </source>
</evidence>
<feature type="compositionally biased region" description="Basic and acidic residues" evidence="1">
    <location>
        <begin position="846"/>
        <end position="861"/>
    </location>
</feature>
<name>A0ABD3MIQ0_9STRA</name>
<feature type="compositionally biased region" description="Basic and acidic residues" evidence="1">
    <location>
        <begin position="873"/>
        <end position="884"/>
    </location>
</feature>
<feature type="compositionally biased region" description="Gly residues" evidence="1">
    <location>
        <begin position="13"/>
        <end position="24"/>
    </location>
</feature>
<feature type="region of interest" description="Disordered" evidence="1">
    <location>
        <begin position="92"/>
        <end position="117"/>
    </location>
</feature>
<accession>A0ABD3MIQ0</accession>
<dbReference type="Proteomes" id="UP001530315">
    <property type="component" value="Unassembled WGS sequence"/>
</dbReference>
<organism evidence="2 3">
    <name type="scientific">Stephanodiscus triporus</name>
    <dbReference type="NCBI Taxonomy" id="2934178"/>
    <lineage>
        <taxon>Eukaryota</taxon>
        <taxon>Sar</taxon>
        <taxon>Stramenopiles</taxon>
        <taxon>Ochrophyta</taxon>
        <taxon>Bacillariophyta</taxon>
        <taxon>Coscinodiscophyceae</taxon>
        <taxon>Thalassiosirophycidae</taxon>
        <taxon>Stephanodiscales</taxon>
        <taxon>Stephanodiscaceae</taxon>
        <taxon>Stephanodiscus</taxon>
    </lineage>
</organism>
<evidence type="ECO:0008006" key="4">
    <source>
        <dbReference type="Google" id="ProtNLM"/>
    </source>
</evidence>
<dbReference type="SUPFAM" id="SSF55874">
    <property type="entry name" value="ATPase domain of HSP90 chaperone/DNA topoisomerase II/histidine kinase"/>
    <property type="match status" value="1"/>
</dbReference>
<gene>
    <name evidence="2" type="ORF">ACHAW5_007589</name>
</gene>
<feature type="compositionally biased region" description="Basic and acidic residues" evidence="1">
    <location>
        <begin position="898"/>
        <end position="919"/>
    </location>
</feature>
<dbReference type="Gene3D" id="3.30.565.10">
    <property type="entry name" value="Histidine kinase-like ATPase, C-terminal domain"/>
    <property type="match status" value="1"/>
</dbReference>
<feature type="region of interest" description="Disordered" evidence="1">
    <location>
        <begin position="585"/>
        <end position="606"/>
    </location>
</feature>
<feature type="compositionally biased region" description="Basic and acidic residues" evidence="1">
    <location>
        <begin position="180"/>
        <end position="220"/>
    </location>
</feature>
<feature type="region of interest" description="Disordered" evidence="1">
    <location>
        <begin position="354"/>
        <end position="388"/>
    </location>
</feature>
<protein>
    <recommendedName>
        <fullName evidence="4">Protein-serine/threonine kinase</fullName>
    </recommendedName>
</protein>
<reference evidence="2 3" key="1">
    <citation type="submission" date="2024-10" db="EMBL/GenBank/DDBJ databases">
        <title>Updated reference genomes for cyclostephanoid diatoms.</title>
        <authorList>
            <person name="Roberts W.R."/>
            <person name="Alverson A.J."/>
        </authorList>
    </citation>
    <scope>NUCLEOTIDE SEQUENCE [LARGE SCALE GENOMIC DNA]</scope>
    <source>
        <strain evidence="2 3">AJA276-08</strain>
    </source>
</reference>
<evidence type="ECO:0000313" key="2">
    <source>
        <dbReference type="EMBL" id="KAL3763970.1"/>
    </source>
</evidence>
<comment type="caution">
    <text evidence="2">The sequence shown here is derived from an EMBL/GenBank/DDBJ whole genome shotgun (WGS) entry which is preliminary data.</text>
</comment>
<sequence length="1089" mass="119239">MALRAFRSNPSIGGFGGESTGIGGGRRRTAAEAGRLGMGMDDASSSPRACDAGGDAGRFATGEGGGGSSCCDAFAQIVKELVDNAVDACAAPSFEDDPSNDGNEEGANEGRTTTRRRVRVTMTPATVSARSNDDDDYSGRSMPERSCLRVVVSDNGCGMADIDYCVSAFGSNKNGTTKRGANDERLNKEDGTEEMIEKSIAKNSKGGDEQKSSRTHRASDGNDDYTSGRYGVGLTLCLLHAQRLVPGTGACVTSATGSASEWTRATYEPDTDADVIVCKKKERFPKIRGESGTTISLLVPGGEDARRAWPRLAEYFARFQLTTYLPCSLEVKAPTLLSRPLYIRPPDEMERRINRTRRGDDGNSTKDSWDGGDGFDEGIPLDSEEDYRTPKISRAAQQLVDAEVQKKKKISLICKAAAAYKRRPDLKVENVAHSMQPIRRSYNGSRHSTSSRNGPVLEMSLIVFGPDLEDTDNHSDYGENGIYLRGSNVNCQSSKKNSSELQVVRMVNGIPLLDSSEALACGVINKVSSNSDTWSSFGLNVSRKSENDQGPVPLNEINTPTILVKDSAQVAPFLMSTTHSLFQDRSRDWNQSSSDDDEFDTENKRGKRKKARQAQCLLPAALRLGDILMVVQICAKPSALPLPTLSKVSFVAPFGRLPLNDKGISDALENGLADCLRCLRRSSPGLLLTARQLKKVERDVKYVPTAAGAITSVLCRSMRSSVYDNAMNITSNWDDEVKRMGLACGIELGAVPRTRRTRSAITVGSINTTQSRASDKKVRVDALRSILERRLRFIVSDEFKDSKKNVEKEQQKRERSGDDKKVRVDALRSILERRLRFIVSDEFKDSKKNVEKEQQKREREGLAAANNRTKKTKAAESDEMKSDCFDSDSSDHSSLAESKTDKGPRNSPRDHCRSSIKFDDIGRRQNNCGSLVSSSIPLSPSSSRTGAGLQRILSAESYRRQPVPLAINGSWKGENPDQLPCKNYNADVSSPLVKTRLSLKRSPVDNFDDGYESSPKLSGARREGKNSESIMLCSSRLKCDSLLNDGFQSEATRLPAHCQSKSHAHDDDMSSNSEWSSQYGEVVAGHFFR</sequence>
<feature type="region of interest" description="Disordered" evidence="1">
    <location>
        <begin position="1004"/>
        <end position="1025"/>
    </location>
</feature>
<dbReference type="InterPro" id="IPR036890">
    <property type="entry name" value="HATPase_C_sf"/>
</dbReference>
<keyword evidence="3" id="KW-1185">Reference proteome</keyword>
<evidence type="ECO:0000256" key="1">
    <source>
        <dbReference type="SAM" id="MobiDB-lite"/>
    </source>
</evidence>
<feature type="compositionally biased region" description="Basic and acidic residues" evidence="1">
    <location>
        <begin position="354"/>
        <end position="369"/>
    </location>
</feature>